<keyword evidence="4" id="KW-1185">Reference proteome</keyword>
<dbReference type="SUPFAM" id="SSF56529">
    <property type="entry name" value="FAH"/>
    <property type="match status" value="1"/>
</dbReference>
<dbReference type="GO" id="GO:0018773">
    <property type="term" value="F:acetylpyruvate hydrolase activity"/>
    <property type="evidence" value="ECO:0007669"/>
    <property type="project" value="TreeGrafter"/>
</dbReference>
<feature type="domain" description="Fumarylacetoacetase-like C-terminal" evidence="2">
    <location>
        <begin position="28"/>
        <end position="232"/>
    </location>
</feature>
<dbReference type="AlphaFoldDB" id="A0A1A8T0R1"/>
<gene>
    <name evidence="3" type="primary">nagK</name>
    <name evidence="3" type="ORF">MAQ5080_00081</name>
</gene>
<protein>
    <submittedName>
        <fullName evidence="3">Fumarylpyruvate hydrolase</fullName>
        <ecNumber evidence="3">3.7.1.20</ecNumber>
    </submittedName>
</protein>
<dbReference type="PANTHER" id="PTHR11820">
    <property type="entry name" value="ACYLPYRUVASE"/>
    <property type="match status" value="1"/>
</dbReference>
<dbReference type="GO" id="GO:0034545">
    <property type="term" value="F:fumarylpyruvate hydrolase activity"/>
    <property type="evidence" value="ECO:0007669"/>
    <property type="project" value="UniProtKB-EC"/>
</dbReference>
<evidence type="ECO:0000259" key="2">
    <source>
        <dbReference type="Pfam" id="PF01557"/>
    </source>
</evidence>
<proteinExistence type="predicted"/>
<dbReference type="Pfam" id="PF01557">
    <property type="entry name" value="FAA_hydrolase"/>
    <property type="match status" value="1"/>
</dbReference>
<name>A0A1A8T0R1_9GAMM</name>
<evidence type="ECO:0000256" key="1">
    <source>
        <dbReference type="ARBA" id="ARBA00022723"/>
    </source>
</evidence>
<keyword evidence="3" id="KW-0670">Pyruvate</keyword>
<evidence type="ECO:0000313" key="3">
    <source>
        <dbReference type="EMBL" id="SBS24709.1"/>
    </source>
</evidence>
<dbReference type="GO" id="GO:0046872">
    <property type="term" value="F:metal ion binding"/>
    <property type="evidence" value="ECO:0007669"/>
    <property type="project" value="UniProtKB-KW"/>
</dbReference>
<keyword evidence="3" id="KW-0378">Hydrolase</keyword>
<dbReference type="EMBL" id="FLOC01000001">
    <property type="protein sequence ID" value="SBS24709.1"/>
    <property type="molecule type" value="Genomic_DNA"/>
</dbReference>
<dbReference type="PANTHER" id="PTHR11820:SF90">
    <property type="entry name" value="FLUTATHIONE S-TRANSFERASE"/>
    <property type="match status" value="1"/>
</dbReference>
<dbReference type="EC" id="3.7.1.20" evidence="3"/>
<accession>A0A1A8T0R1</accession>
<evidence type="ECO:0000313" key="4">
    <source>
        <dbReference type="Proteomes" id="UP000092627"/>
    </source>
</evidence>
<dbReference type="STRING" id="295068.MAQ5080_00081"/>
<organism evidence="3 4">
    <name type="scientific">Marinomonas aquimarina</name>
    <dbReference type="NCBI Taxonomy" id="295068"/>
    <lineage>
        <taxon>Bacteria</taxon>
        <taxon>Pseudomonadati</taxon>
        <taxon>Pseudomonadota</taxon>
        <taxon>Gammaproteobacteria</taxon>
        <taxon>Oceanospirillales</taxon>
        <taxon>Oceanospirillaceae</taxon>
        <taxon>Marinomonas</taxon>
    </lineage>
</organism>
<keyword evidence="1" id="KW-0479">Metal-binding</keyword>
<dbReference type="InterPro" id="IPR036663">
    <property type="entry name" value="Fumarylacetoacetase_C_sf"/>
</dbReference>
<dbReference type="Gene3D" id="3.90.850.10">
    <property type="entry name" value="Fumarylacetoacetase-like, C-terminal domain"/>
    <property type="match status" value="1"/>
</dbReference>
<dbReference type="InterPro" id="IPR011234">
    <property type="entry name" value="Fumarylacetoacetase-like_C"/>
</dbReference>
<dbReference type="Proteomes" id="UP000092627">
    <property type="component" value="Unassembled WGS sequence"/>
</dbReference>
<dbReference type="OrthoDB" id="9805307at2"/>
<sequence length="233" mass="25869">MTEYLITPEPEVVLPIVGMEQVFPVRRVFCVGRNYAAHAREMGDDPSRDLPFFFCKDRTCVQWLKPNQDNSLAYPDATERFEYEVELVVALTRGGRHLSLLEADDSVFGYSLGLDMTRRDLQSQAKQKGRPWEAGKAFEGSAPMTSIVPRHGAALLNQGSIELSVNGVVKQSSDLSHLTWDIAEVVMKLSEQFELHPGDLIMTGTPENVGPVVVGDRIQARLEGVAELELVVV</sequence>
<reference evidence="3 4" key="1">
    <citation type="submission" date="2016-06" db="EMBL/GenBank/DDBJ databases">
        <authorList>
            <person name="Kjaerup R.B."/>
            <person name="Dalgaard T.S."/>
            <person name="Juul-Madsen H.R."/>
        </authorList>
    </citation>
    <scope>NUCLEOTIDE SEQUENCE [LARGE SCALE GENOMIC DNA]</scope>
    <source>
        <strain evidence="3 4">CECT 5080</strain>
    </source>
</reference>
<dbReference type="RefSeq" id="WP_067203948.1">
    <property type="nucleotide sequence ID" value="NZ_FLOC01000001.1"/>
</dbReference>